<dbReference type="Proteomes" id="UP001597511">
    <property type="component" value="Unassembled WGS sequence"/>
</dbReference>
<dbReference type="RefSeq" id="WP_386096026.1">
    <property type="nucleotide sequence ID" value="NZ_JBHUOZ010000001.1"/>
</dbReference>
<dbReference type="EMBL" id="JBHUOZ010000001">
    <property type="protein sequence ID" value="MFD2919134.1"/>
    <property type="molecule type" value="Genomic_DNA"/>
</dbReference>
<sequence>MPFSVPEGYFTGLPGTIVNQVKATDHAPDEPLPAFLNSTELKQVPYTMPVDYFDQLSRQVLIKLEKEPGIDQPLQTTQQEVPAGYFDSLAGNIMTRIKATEKPVISLPARKKSWFKYAVAAAVTGLVALGSIAYFTSSGPLNNTEQGTASIDAQVSRSLQSVPEQNLEQMVTTLANETVHEKTTLPPAATGAKTEALVAGLLNEVPTAELASFLTDFDEDADEELNSTLN</sequence>
<evidence type="ECO:0000313" key="2">
    <source>
        <dbReference type="Proteomes" id="UP001597511"/>
    </source>
</evidence>
<gene>
    <name evidence="1" type="ORF">ACFS6H_05370</name>
</gene>
<name>A0ABW6A270_9BACT</name>
<reference evidence="2" key="1">
    <citation type="journal article" date="2019" name="Int. J. Syst. Evol. Microbiol.">
        <title>The Global Catalogue of Microorganisms (GCM) 10K type strain sequencing project: providing services to taxonomists for standard genome sequencing and annotation.</title>
        <authorList>
            <consortium name="The Broad Institute Genomics Platform"/>
            <consortium name="The Broad Institute Genome Sequencing Center for Infectious Disease"/>
            <person name="Wu L."/>
            <person name="Ma J."/>
        </authorList>
    </citation>
    <scope>NUCLEOTIDE SEQUENCE [LARGE SCALE GENOMIC DNA]</scope>
    <source>
        <strain evidence="2">KCTC 23299</strain>
    </source>
</reference>
<proteinExistence type="predicted"/>
<evidence type="ECO:0008006" key="3">
    <source>
        <dbReference type="Google" id="ProtNLM"/>
    </source>
</evidence>
<organism evidence="1 2">
    <name type="scientific">Terrimonas rubra</name>
    <dbReference type="NCBI Taxonomy" id="1035890"/>
    <lineage>
        <taxon>Bacteria</taxon>
        <taxon>Pseudomonadati</taxon>
        <taxon>Bacteroidota</taxon>
        <taxon>Chitinophagia</taxon>
        <taxon>Chitinophagales</taxon>
        <taxon>Chitinophagaceae</taxon>
        <taxon>Terrimonas</taxon>
    </lineage>
</organism>
<accession>A0ABW6A270</accession>
<keyword evidence="2" id="KW-1185">Reference proteome</keyword>
<protein>
    <recommendedName>
        <fullName evidence="3">Anti sigma-E protein RseA, N-terminal domain</fullName>
    </recommendedName>
</protein>
<evidence type="ECO:0000313" key="1">
    <source>
        <dbReference type="EMBL" id="MFD2919134.1"/>
    </source>
</evidence>
<comment type="caution">
    <text evidence="1">The sequence shown here is derived from an EMBL/GenBank/DDBJ whole genome shotgun (WGS) entry which is preliminary data.</text>
</comment>